<protein>
    <recommendedName>
        <fullName evidence="9">EF-hand domain-containing protein</fullName>
    </recommendedName>
</protein>
<comment type="subcellular location">
    <subcellularLocation>
        <location evidence="1">Membrane</location>
        <topology evidence="1">Multi-pass membrane protein</topology>
    </subcellularLocation>
</comment>
<feature type="transmembrane region" description="Helical" evidence="8">
    <location>
        <begin position="47"/>
        <end position="72"/>
    </location>
</feature>
<feature type="transmembrane region" description="Helical" evidence="8">
    <location>
        <begin position="147"/>
        <end position="166"/>
    </location>
</feature>
<feature type="transmembrane region" description="Helical" evidence="8">
    <location>
        <begin position="112"/>
        <end position="127"/>
    </location>
</feature>
<dbReference type="GO" id="GO:0016627">
    <property type="term" value="F:oxidoreductase activity, acting on the CH-CH group of donors"/>
    <property type="evidence" value="ECO:0007669"/>
    <property type="project" value="InterPro"/>
</dbReference>
<evidence type="ECO:0000259" key="9">
    <source>
        <dbReference type="PROSITE" id="PS50222"/>
    </source>
</evidence>
<evidence type="ECO:0000256" key="6">
    <source>
        <dbReference type="ARBA" id="ARBA00023136"/>
    </source>
</evidence>
<name>A0A813KBH2_POLGL</name>
<feature type="transmembrane region" description="Helical" evidence="8">
    <location>
        <begin position="186"/>
        <end position="203"/>
    </location>
</feature>
<feature type="domain" description="EF-hand" evidence="9">
    <location>
        <begin position="432"/>
        <end position="467"/>
    </location>
</feature>
<reference evidence="10" key="1">
    <citation type="submission" date="2021-02" db="EMBL/GenBank/DDBJ databases">
        <authorList>
            <person name="Dougan E. K."/>
            <person name="Rhodes N."/>
            <person name="Thang M."/>
            <person name="Chan C."/>
        </authorList>
    </citation>
    <scope>NUCLEOTIDE SEQUENCE</scope>
</reference>
<comment type="caution">
    <text evidence="10">The sequence shown here is derived from an EMBL/GenBank/DDBJ whole genome shotgun (WGS) entry which is preliminary data.</text>
</comment>
<dbReference type="InterPro" id="IPR011992">
    <property type="entry name" value="EF-hand-dom_pair"/>
</dbReference>
<evidence type="ECO:0000256" key="5">
    <source>
        <dbReference type="ARBA" id="ARBA00022989"/>
    </source>
</evidence>
<dbReference type="AlphaFoldDB" id="A0A813KBH2"/>
<dbReference type="PROSITE" id="PS50222">
    <property type="entry name" value="EF_HAND_2"/>
    <property type="match status" value="2"/>
</dbReference>
<keyword evidence="4" id="KW-0106">Calcium</keyword>
<feature type="compositionally biased region" description="Basic and acidic residues" evidence="7">
    <location>
        <begin position="338"/>
        <end position="349"/>
    </location>
</feature>
<dbReference type="PROSITE" id="PS50244">
    <property type="entry name" value="S5A_REDUCTASE"/>
    <property type="match status" value="1"/>
</dbReference>
<keyword evidence="6 8" id="KW-0472">Membrane</keyword>
<feature type="transmembrane region" description="Helical" evidence="8">
    <location>
        <begin position="84"/>
        <end position="103"/>
    </location>
</feature>
<evidence type="ECO:0000256" key="3">
    <source>
        <dbReference type="ARBA" id="ARBA00022692"/>
    </source>
</evidence>
<dbReference type="Proteomes" id="UP000626109">
    <property type="component" value="Unassembled WGS sequence"/>
</dbReference>
<dbReference type="PROSITE" id="PS00018">
    <property type="entry name" value="EF_HAND_1"/>
    <property type="match status" value="1"/>
</dbReference>
<dbReference type="GO" id="GO:0006629">
    <property type="term" value="P:lipid metabolic process"/>
    <property type="evidence" value="ECO:0007669"/>
    <property type="project" value="InterPro"/>
</dbReference>
<dbReference type="PANTHER" id="PTHR10556:SF35">
    <property type="entry name" value="3-OXO-5-ALPHA-STEROID 4-DEHYDROGENASE FAMILY PROTEIN"/>
    <property type="match status" value="1"/>
</dbReference>
<dbReference type="Gene3D" id="1.10.238.10">
    <property type="entry name" value="EF-hand"/>
    <property type="match status" value="1"/>
</dbReference>
<dbReference type="InterPro" id="IPR039357">
    <property type="entry name" value="SRD5A/TECR"/>
</dbReference>
<evidence type="ECO:0000313" key="11">
    <source>
        <dbReference type="Proteomes" id="UP000626109"/>
    </source>
</evidence>
<dbReference type="CDD" id="cd00051">
    <property type="entry name" value="EFh"/>
    <property type="match status" value="1"/>
</dbReference>
<comment type="similarity">
    <text evidence="2">Belongs to the steroid 5-alpha reductase family.</text>
</comment>
<feature type="region of interest" description="Disordered" evidence="7">
    <location>
        <begin position="1"/>
        <end position="23"/>
    </location>
</feature>
<dbReference type="InterPro" id="IPR018247">
    <property type="entry name" value="EF_Hand_1_Ca_BS"/>
</dbReference>
<evidence type="ECO:0000256" key="2">
    <source>
        <dbReference type="ARBA" id="ARBA00007742"/>
    </source>
</evidence>
<feature type="non-terminal residue" evidence="10">
    <location>
        <position position="1"/>
    </location>
</feature>
<dbReference type="Pfam" id="PF02544">
    <property type="entry name" value="Steroid_dh"/>
    <property type="match status" value="1"/>
</dbReference>
<feature type="region of interest" description="Disordered" evidence="7">
    <location>
        <begin position="324"/>
        <end position="364"/>
    </location>
</feature>
<feature type="transmembrane region" description="Helical" evidence="8">
    <location>
        <begin position="238"/>
        <end position="265"/>
    </location>
</feature>
<organism evidence="10 11">
    <name type="scientific">Polarella glacialis</name>
    <name type="common">Dinoflagellate</name>
    <dbReference type="NCBI Taxonomy" id="89957"/>
    <lineage>
        <taxon>Eukaryota</taxon>
        <taxon>Sar</taxon>
        <taxon>Alveolata</taxon>
        <taxon>Dinophyceae</taxon>
        <taxon>Suessiales</taxon>
        <taxon>Suessiaceae</taxon>
        <taxon>Polarella</taxon>
    </lineage>
</organism>
<feature type="domain" description="EF-hand" evidence="9">
    <location>
        <begin position="468"/>
        <end position="491"/>
    </location>
</feature>
<gene>
    <name evidence="10" type="ORF">PGLA2088_LOCUS31358</name>
</gene>
<evidence type="ECO:0000256" key="4">
    <source>
        <dbReference type="ARBA" id="ARBA00022837"/>
    </source>
</evidence>
<keyword evidence="3 8" id="KW-0812">Transmembrane</keyword>
<accession>A0A813KBH2</accession>
<dbReference type="SUPFAM" id="SSF47473">
    <property type="entry name" value="EF-hand"/>
    <property type="match status" value="1"/>
</dbReference>
<dbReference type="PANTHER" id="PTHR10556">
    <property type="entry name" value="3-OXO-5-ALPHA-STEROID 4-DEHYDROGENASE"/>
    <property type="match status" value="1"/>
</dbReference>
<dbReference type="EMBL" id="CAJNNW010029342">
    <property type="protein sequence ID" value="CAE8699907.1"/>
    <property type="molecule type" value="Genomic_DNA"/>
</dbReference>
<sequence>MRHREAESQAKHSSTPAGPDRSVAGCRSGLDQFAFVRASASPRFNLVCSWAALLVVVTGASECFASTAYGKFGSASVLVVSPRLGWWLMELPVTVSFLYFFFVRGGPQSKELVPRLCAAVVCMHYSYRGWAYPYLLHVHPGSASNFSLVPAIGGCLVTITHGYLSARWFAEHGKHLRPRWLRDPRFVAGAILYVTGFISLVYHDHLMRQLRTTPGPRYRIPRGGLFEYATQAVYFCELWTWLGFFLMSWGPNGAFILCVSLANLIPRAVASHNWYLQHFGDDYAAFLVGCLGPKILDPFPLVGEVSAAEISELLGERSRQVHEKSCSSRTEVAAEELAGSRRPEPKDDWPQCPNCGKKKSSTAIGPHTKRCRRIKPQGANGWGPGVQVGESAGGAAGAGAGGASVFDGLWGVGDLKEFIIELRAAAGMDEASDLDAVGGFFRKSDVDGNGSISEDELRGVIRSVCPQFADEQIHALFEAADWNKDGAVDYS</sequence>
<keyword evidence="5 8" id="KW-1133">Transmembrane helix</keyword>
<dbReference type="InterPro" id="IPR002048">
    <property type="entry name" value="EF_hand_dom"/>
</dbReference>
<dbReference type="InterPro" id="IPR001104">
    <property type="entry name" value="3-oxo-5_a-steroid_4-DH_C"/>
</dbReference>
<proteinExistence type="inferred from homology"/>
<dbReference type="GO" id="GO:0016020">
    <property type="term" value="C:membrane"/>
    <property type="evidence" value="ECO:0007669"/>
    <property type="project" value="UniProtKB-SubCell"/>
</dbReference>
<feature type="compositionally biased region" description="Basic and acidic residues" evidence="7">
    <location>
        <begin position="1"/>
        <end position="10"/>
    </location>
</feature>
<evidence type="ECO:0000256" key="8">
    <source>
        <dbReference type="SAM" id="Phobius"/>
    </source>
</evidence>
<evidence type="ECO:0000256" key="1">
    <source>
        <dbReference type="ARBA" id="ARBA00004141"/>
    </source>
</evidence>
<dbReference type="Pfam" id="PF13202">
    <property type="entry name" value="EF-hand_5"/>
    <property type="match status" value="1"/>
</dbReference>
<evidence type="ECO:0000256" key="7">
    <source>
        <dbReference type="SAM" id="MobiDB-lite"/>
    </source>
</evidence>
<evidence type="ECO:0000313" key="10">
    <source>
        <dbReference type="EMBL" id="CAE8699907.1"/>
    </source>
</evidence>
<dbReference type="GO" id="GO:0005509">
    <property type="term" value="F:calcium ion binding"/>
    <property type="evidence" value="ECO:0007669"/>
    <property type="project" value="InterPro"/>
</dbReference>